<dbReference type="SMART" id="SM00248">
    <property type="entry name" value="ANK"/>
    <property type="match status" value="5"/>
</dbReference>
<dbReference type="PROSITE" id="PS50088">
    <property type="entry name" value="ANK_REPEAT"/>
    <property type="match status" value="2"/>
</dbReference>
<feature type="repeat" description="ANK" evidence="3">
    <location>
        <begin position="103"/>
        <end position="135"/>
    </location>
</feature>
<reference evidence="4 5" key="1">
    <citation type="submission" date="2024-05" db="EMBL/GenBank/DDBJ databases">
        <authorList>
            <person name="Wallberg A."/>
        </authorList>
    </citation>
    <scope>NUCLEOTIDE SEQUENCE [LARGE SCALE GENOMIC DNA]</scope>
</reference>
<evidence type="ECO:0000313" key="5">
    <source>
        <dbReference type="Proteomes" id="UP001497623"/>
    </source>
</evidence>
<evidence type="ECO:0000256" key="1">
    <source>
        <dbReference type="ARBA" id="ARBA00022737"/>
    </source>
</evidence>
<dbReference type="PANTHER" id="PTHR24171">
    <property type="entry name" value="ANKYRIN REPEAT DOMAIN-CONTAINING PROTEIN 39-RELATED"/>
    <property type="match status" value="1"/>
</dbReference>
<dbReference type="EMBL" id="CAXKWB010003418">
    <property type="protein sequence ID" value="CAL4069141.1"/>
    <property type="molecule type" value="Genomic_DNA"/>
</dbReference>
<evidence type="ECO:0000313" key="4">
    <source>
        <dbReference type="EMBL" id="CAL4069141.1"/>
    </source>
</evidence>
<keyword evidence="1" id="KW-0677">Repeat</keyword>
<accession>A0AAV2Q4Y6</accession>
<dbReference type="SUPFAM" id="SSF48403">
    <property type="entry name" value="Ankyrin repeat"/>
    <property type="match status" value="1"/>
</dbReference>
<keyword evidence="5" id="KW-1185">Reference proteome</keyword>
<keyword evidence="2 3" id="KW-0040">ANK repeat</keyword>
<comment type="caution">
    <text evidence="4">The sequence shown here is derived from an EMBL/GenBank/DDBJ whole genome shotgun (WGS) entry which is preliminary data.</text>
</comment>
<proteinExistence type="predicted"/>
<evidence type="ECO:0008006" key="6">
    <source>
        <dbReference type="Google" id="ProtNLM"/>
    </source>
</evidence>
<dbReference type="PANTHER" id="PTHR24171:SF10">
    <property type="entry name" value="ANKYRIN REPEAT DOMAIN-CONTAINING PROTEIN 29-LIKE"/>
    <property type="match status" value="1"/>
</dbReference>
<name>A0AAV2Q4Y6_MEGNR</name>
<protein>
    <recommendedName>
        <fullName evidence="6">Ankyrin repeat domain-containing protein</fullName>
    </recommendedName>
</protein>
<sequence length="218" mass="23026">MTALMHNAKQRDIGCVEALILAKADVNLRSKTGVTALIMAARSGCDPCITLLTDAGANMALKDNRYGLTALMSACKNQQVGCVRNLLSANATVAYVDQKTQPEGVTALAYASGFSCPGCVQLLLDAGADPDNKDNWHKTALMAAARSDCTSCVEKLLEAKATTDIKNDEELPLSMPHVMVTRIVFGYSSKLGLMSISLIGKSTMPYGMPSDGPVALHA</sequence>
<dbReference type="AlphaFoldDB" id="A0AAV2Q4Y6"/>
<dbReference type="Gene3D" id="1.25.40.20">
    <property type="entry name" value="Ankyrin repeat-containing domain"/>
    <property type="match status" value="2"/>
</dbReference>
<feature type="repeat" description="ANK" evidence="3">
    <location>
        <begin position="32"/>
        <end position="64"/>
    </location>
</feature>
<organism evidence="4 5">
    <name type="scientific">Meganyctiphanes norvegica</name>
    <name type="common">Northern krill</name>
    <name type="synonym">Thysanopoda norvegica</name>
    <dbReference type="NCBI Taxonomy" id="48144"/>
    <lineage>
        <taxon>Eukaryota</taxon>
        <taxon>Metazoa</taxon>
        <taxon>Ecdysozoa</taxon>
        <taxon>Arthropoda</taxon>
        <taxon>Crustacea</taxon>
        <taxon>Multicrustacea</taxon>
        <taxon>Malacostraca</taxon>
        <taxon>Eumalacostraca</taxon>
        <taxon>Eucarida</taxon>
        <taxon>Euphausiacea</taxon>
        <taxon>Euphausiidae</taxon>
        <taxon>Meganyctiphanes</taxon>
    </lineage>
</organism>
<dbReference type="InterPro" id="IPR002110">
    <property type="entry name" value="Ankyrin_rpt"/>
</dbReference>
<evidence type="ECO:0000256" key="3">
    <source>
        <dbReference type="PROSITE-ProRule" id="PRU00023"/>
    </source>
</evidence>
<evidence type="ECO:0000256" key="2">
    <source>
        <dbReference type="ARBA" id="ARBA00023043"/>
    </source>
</evidence>
<gene>
    <name evidence="4" type="ORF">MNOR_LOCUS7664</name>
</gene>
<dbReference type="Pfam" id="PF12796">
    <property type="entry name" value="Ank_2"/>
    <property type="match status" value="2"/>
</dbReference>
<dbReference type="Proteomes" id="UP001497623">
    <property type="component" value="Unassembled WGS sequence"/>
</dbReference>
<dbReference type="InterPro" id="IPR036770">
    <property type="entry name" value="Ankyrin_rpt-contain_sf"/>
</dbReference>